<feature type="region of interest" description="Disordered" evidence="1">
    <location>
        <begin position="1"/>
        <end position="23"/>
    </location>
</feature>
<organism evidence="2 3">
    <name type="scientific">Knipowitschia caucasica</name>
    <name type="common">Caucasian dwarf goby</name>
    <name type="synonym">Pomatoschistus caucasicus</name>
    <dbReference type="NCBI Taxonomy" id="637954"/>
    <lineage>
        <taxon>Eukaryota</taxon>
        <taxon>Metazoa</taxon>
        <taxon>Chordata</taxon>
        <taxon>Craniata</taxon>
        <taxon>Vertebrata</taxon>
        <taxon>Euteleostomi</taxon>
        <taxon>Actinopterygii</taxon>
        <taxon>Neopterygii</taxon>
        <taxon>Teleostei</taxon>
        <taxon>Neoteleostei</taxon>
        <taxon>Acanthomorphata</taxon>
        <taxon>Gobiaria</taxon>
        <taxon>Gobiiformes</taxon>
        <taxon>Gobioidei</taxon>
        <taxon>Gobiidae</taxon>
        <taxon>Gobiinae</taxon>
        <taxon>Knipowitschia</taxon>
    </lineage>
</organism>
<evidence type="ECO:0000313" key="3">
    <source>
        <dbReference type="Proteomes" id="UP001497482"/>
    </source>
</evidence>
<protein>
    <submittedName>
        <fullName evidence="2">Uncharacterized protein</fullName>
    </submittedName>
</protein>
<evidence type="ECO:0000256" key="1">
    <source>
        <dbReference type="SAM" id="MobiDB-lite"/>
    </source>
</evidence>
<proteinExistence type="predicted"/>
<feature type="compositionally biased region" description="Polar residues" evidence="1">
    <location>
        <begin position="1"/>
        <end position="10"/>
    </location>
</feature>
<reference evidence="2 3" key="1">
    <citation type="submission" date="2024-04" db="EMBL/GenBank/DDBJ databases">
        <authorList>
            <person name="Waldvogel A.-M."/>
            <person name="Schoenle A."/>
        </authorList>
    </citation>
    <scope>NUCLEOTIDE SEQUENCE [LARGE SCALE GENOMIC DNA]</scope>
</reference>
<keyword evidence="3" id="KW-1185">Reference proteome</keyword>
<dbReference type="EMBL" id="OZ035838">
    <property type="protein sequence ID" value="CAL1583503.1"/>
    <property type="molecule type" value="Genomic_DNA"/>
</dbReference>
<dbReference type="Proteomes" id="UP001497482">
    <property type="component" value="Chromosome 16"/>
</dbReference>
<accession>A0AAV2K3N2</accession>
<feature type="compositionally biased region" description="Basic and acidic residues" evidence="1">
    <location>
        <begin position="11"/>
        <end position="23"/>
    </location>
</feature>
<name>A0AAV2K3N2_KNICA</name>
<evidence type="ECO:0000313" key="2">
    <source>
        <dbReference type="EMBL" id="CAL1583503.1"/>
    </source>
</evidence>
<dbReference type="AlphaFoldDB" id="A0AAV2K3N2"/>
<sequence length="95" mass="11348">MSSLSEWKQQLSERKRREEEVREQREKTMQALAASEAQSVYYSVLGRWTGPTVSRTLVLGTLFVTRQRRSHRRDDDWRLDTHCLRLFDHFPVVVL</sequence>
<gene>
    <name evidence="2" type="ORF">KC01_LOCUS13966</name>
</gene>